<accession>A0AAU7JQ80</accession>
<protein>
    <submittedName>
        <fullName evidence="5">GNAT family N-acetyltransferase</fullName>
    </submittedName>
</protein>
<dbReference type="RefSeq" id="WP_406829798.1">
    <property type="nucleotide sequence ID" value="NZ_CP157483.1"/>
</dbReference>
<evidence type="ECO:0000256" key="3">
    <source>
        <dbReference type="SAM" id="MobiDB-lite"/>
    </source>
</evidence>
<feature type="domain" description="N-acetyltransferase" evidence="4">
    <location>
        <begin position="199"/>
        <end position="351"/>
    </location>
</feature>
<organism evidence="5">
    <name type="scientific">Pedococcus sp. KACC 23699</name>
    <dbReference type="NCBI Taxonomy" id="3149228"/>
    <lineage>
        <taxon>Bacteria</taxon>
        <taxon>Bacillati</taxon>
        <taxon>Actinomycetota</taxon>
        <taxon>Actinomycetes</taxon>
        <taxon>Micrococcales</taxon>
        <taxon>Intrasporangiaceae</taxon>
        <taxon>Pedococcus</taxon>
    </lineage>
</organism>
<gene>
    <name evidence="5" type="ORF">ABEG17_12435</name>
</gene>
<feature type="region of interest" description="Disordered" evidence="3">
    <location>
        <begin position="343"/>
        <end position="374"/>
    </location>
</feature>
<feature type="compositionally biased region" description="Pro residues" evidence="3">
    <location>
        <begin position="348"/>
        <end position="357"/>
    </location>
</feature>
<dbReference type="PROSITE" id="PS51186">
    <property type="entry name" value="GNAT"/>
    <property type="match status" value="1"/>
</dbReference>
<dbReference type="GO" id="GO:0016747">
    <property type="term" value="F:acyltransferase activity, transferring groups other than amino-acyl groups"/>
    <property type="evidence" value="ECO:0007669"/>
    <property type="project" value="InterPro"/>
</dbReference>
<proteinExistence type="predicted"/>
<reference evidence="5" key="1">
    <citation type="submission" date="2024-05" db="EMBL/GenBank/DDBJ databases">
        <authorList>
            <person name="Kim S."/>
            <person name="Heo J."/>
            <person name="Choi H."/>
            <person name="Choi Y."/>
            <person name="Kwon S.-W."/>
            <person name="Kim Y."/>
        </authorList>
    </citation>
    <scope>NUCLEOTIDE SEQUENCE</scope>
    <source>
        <strain evidence="5">KACC 23699</strain>
    </source>
</reference>
<sequence length="374" mass="39030">MSADVRRIALGSRVVVRWRLDEPDRTSGATLTDSVGVLSARDDEHLVVETSKGPVSIELSRVTTAKEVPPKPSRRGAPHLALTIEDLQRVMVPAWGALERGSLGDWLLRASAGYTERGNSVVPVGSPGRPLDAAVEDVERWYAARGLPAKFALAGPEGFDPSDDPLGALLVARGYTVGSRTLNLTAARETIAAADPGGPAVTVADQLSPGWLESYHRTRATVPGATEAVLSDGPRVLFGSITPGGGLSQQLGLRAADAAGTTPIALARLGIGAGWGGLGAVWTDPAYRGRGLAAHLTARLAVALRDEGVSLMHLQVEHDNEPAIRLYRRLGFAVHSSYVYLTAQRPTSPRPTSPRPTSPQTGGGGAGPAGTVSP</sequence>
<dbReference type="InterPro" id="IPR056934">
    <property type="entry name" value="SH3_Rv0428c"/>
</dbReference>
<keyword evidence="1" id="KW-0808">Transferase</keyword>
<dbReference type="InterPro" id="IPR056935">
    <property type="entry name" value="Rv0428c-like_C"/>
</dbReference>
<dbReference type="SUPFAM" id="SSF55729">
    <property type="entry name" value="Acyl-CoA N-acyltransferases (Nat)"/>
    <property type="match status" value="1"/>
</dbReference>
<dbReference type="PANTHER" id="PTHR43420">
    <property type="entry name" value="ACETYLTRANSFERASE"/>
    <property type="match status" value="1"/>
</dbReference>
<evidence type="ECO:0000259" key="4">
    <source>
        <dbReference type="PROSITE" id="PS51186"/>
    </source>
</evidence>
<keyword evidence="2" id="KW-0012">Acyltransferase</keyword>
<dbReference type="EMBL" id="CP157483">
    <property type="protein sequence ID" value="XBO42385.1"/>
    <property type="molecule type" value="Genomic_DNA"/>
</dbReference>
<evidence type="ECO:0000256" key="2">
    <source>
        <dbReference type="ARBA" id="ARBA00023315"/>
    </source>
</evidence>
<dbReference type="InterPro" id="IPR016181">
    <property type="entry name" value="Acyl_CoA_acyltransferase"/>
</dbReference>
<evidence type="ECO:0000256" key="1">
    <source>
        <dbReference type="ARBA" id="ARBA00022679"/>
    </source>
</evidence>
<dbReference type="Gene3D" id="3.40.630.30">
    <property type="match status" value="1"/>
</dbReference>
<dbReference type="AlphaFoldDB" id="A0AAU7JQ80"/>
<dbReference type="InterPro" id="IPR000182">
    <property type="entry name" value="GNAT_dom"/>
</dbReference>
<dbReference type="Pfam" id="PF24551">
    <property type="entry name" value="SH3_Rv0428c"/>
    <property type="match status" value="1"/>
</dbReference>
<dbReference type="Pfam" id="PF24553">
    <property type="entry name" value="Rv0428c_C"/>
    <property type="match status" value="1"/>
</dbReference>
<name>A0AAU7JQ80_9MICO</name>
<evidence type="ECO:0000313" key="5">
    <source>
        <dbReference type="EMBL" id="XBO42385.1"/>
    </source>
</evidence>
<dbReference type="InterPro" id="IPR050680">
    <property type="entry name" value="YpeA/RimI_acetyltransf"/>
</dbReference>